<reference evidence="2" key="1">
    <citation type="submission" date="2023-10" db="EMBL/GenBank/DDBJ databases">
        <authorList>
            <person name="Hackl T."/>
        </authorList>
    </citation>
    <scope>NUCLEOTIDE SEQUENCE</scope>
</reference>
<feature type="compositionally biased region" description="Basic and acidic residues" evidence="1">
    <location>
        <begin position="683"/>
        <end position="694"/>
    </location>
</feature>
<accession>A0AAI8YE04</accession>
<feature type="region of interest" description="Disordered" evidence="1">
    <location>
        <begin position="665"/>
        <end position="694"/>
    </location>
</feature>
<name>A0AAI8YE04_9PEZI</name>
<dbReference type="EMBL" id="CAUWAG010000003">
    <property type="protein sequence ID" value="CAJ2501361.1"/>
    <property type="molecule type" value="Genomic_DNA"/>
</dbReference>
<organism evidence="2 3">
    <name type="scientific">Anthostomella pinea</name>
    <dbReference type="NCBI Taxonomy" id="933095"/>
    <lineage>
        <taxon>Eukaryota</taxon>
        <taxon>Fungi</taxon>
        <taxon>Dikarya</taxon>
        <taxon>Ascomycota</taxon>
        <taxon>Pezizomycotina</taxon>
        <taxon>Sordariomycetes</taxon>
        <taxon>Xylariomycetidae</taxon>
        <taxon>Xylariales</taxon>
        <taxon>Xylariaceae</taxon>
        <taxon>Anthostomella</taxon>
    </lineage>
</organism>
<protein>
    <submittedName>
        <fullName evidence="2">Uu.00g042140.m01.CDS01</fullName>
    </submittedName>
</protein>
<keyword evidence="3" id="KW-1185">Reference proteome</keyword>
<feature type="region of interest" description="Disordered" evidence="1">
    <location>
        <begin position="194"/>
        <end position="241"/>
    </location>
</feature>
<feature type="region of interest" description="Disordered" evidence="1">
    <location>
        <begin position="762"/>
        <end position="820"/>
    </location>
</feature>
<dbReference type="Proteomes" id="UP001295740">
    <property type="component" value="Unassembled WGS sequence"/>
</dbReference>
<sequence>MADFAVPRYGGCHVLQHNRTGLSTELHNLTARLHSVQALEKHEPIRVYGLNTRIKILEARNKFDASVIHDLAHSCNTCSEDATSQTFIIDQLIKDMKANITQMEVLRLKILRRCDEIERLKSHIKVVTDLSDTVKIVAPEAADLSWGMDTSSGQVVLTVKRNLEEKLTEGLQNLHGTTREPLITKESSLRYIPLGLRPPPVVPPESRQTHRSGTDEASEAPETPNEDDQRQSRLSSRRTPAPYINSILPNFIRPGLLDPSPSSSPDCAGLFGLPSPSASSHGTGLFPHAAPAIDLDLGESGITQPSSPFLSPGLINPDEAVPSSVPTVPSYHDPKDRIFESEEERHAAITDHRRLMGQYAPIPRMFQHGVRFCPLTTEGAIPAEMRDSNYECRNVLIYNIHPHTHVRDILARVRGGQVLRAVVTGSAACVTFRDYLDARAYSEYAQAHIAEVFNEKIQEFLDSLKIWYKKPEDHLEDVWFGEDGNALHGTTLYLSFRDVAYAGCMYNTIRNSIRYIGMQKHVYFAADPCVVPLDQLHGPASLARGKQVSLLDAWQARNCVPEPAPQLERAVAYAVAPTASTETAEWVVADPMTPSPSNPSKETSEEPSLIVFTPVLSAKTNPDHEEGAPLLLPGGKPGGAFGGQLENIKALELLLPKPFAAAPVDSPRGCDRGVRPDPPAGHARREPQARGRWPEDHKCDICLRSGDLSCARYRIISQEQFYAQYDYQGYTSNPAEWKCNFHQLPKMEVNDAKDEDTEVFLDQKPANTTEEPGASSTPRTPDGSPKQQAKTAATVTVDSSAEPKESKGEEADDEMIPKWKLPQNDPAYRELINRDGRPYVFAWEVTAIVSKPGPAVYSMSEAEDRYAGMFARYQQERAWARGEECEPELEEEDRPVGGPSLDGPADARDETKCTGGNPKEAADSTTDTKAVAADPSRLVFKEAKSLSSAVAKKTTPNPVIDDDEDIYN</sequence>
<proteinExistence type="predicted"/>
<evidence type="ECO:0000313" key="2">
    <source>
        <dbReference type="EMBL" id="CAJ2501361.1"/>
    </source>
</evidence>
<gene>
    <name evidence="2" type="ORF">KHLLAP_LOCUS1829</name>
</gene>
<evidence type="ECO:0000256" key="1">
    <source>
        <dbReference type="SAM" id="MobiDB-lite"/>
    </source>
</evidence>
<dbReference type="AlphaFoldDB" id="A0AAI8YE04"/>
<evidence type="ECO:0000313" key="3">
    <source>
        <dbReference type="Proteomes" id="UP001295740"/>
    </source>
</evidence>
<comment type="caution">
    <text evidence="2">The sequence shown here is derived from an EMBL/GenBank/DDBJ whole genome shotgun (WGS) entry which is preliminary data.</text>
</comment>
<feature type="region of interest" description="Disordered" evidence="1">
    <location>
        <begin position="881"/>
        <end position="968"/>
    </location>
</feature>
<feature type="compositionally biased region" description="Polar residues" evidence="1">
    <location>
        <begin position="765"/>
        <end position="799"/>
    </location>
</feature>